<reference evidence="1 2" key="1">
    <citation type="journal article" date="2023" name="Sci. Data">
        <title>Genome assembly of the Korean intertidal mud-creeper Batillaria attramentaria.</title>
        <authorList>
            <person name="Patra A.K."/>
            <person name="Ho P.T."/>
            <person name="Jun S."/>
            <person name="Lee S.J."/>
            <person name="Kim Y."/>
            <person name="Won Y.J."/>
        </authorList>
    </citation>
    <scope>NUCLEOTIDE SEQUENCE [LARGE SCALE GENOMIC DNA]</scope>
    <source>
        <strain evidence="1">Wonlab-2016</strain>
    </source>
</reference>
<accession>A0ABD0M8G5</accession>
<evidence type="ECO:0000313" key="2">
    <source>
        <dbReference type="Proteomes" id="UP001519460"/>
    </source>
</evidence>
<gene>
    <name evidence="1" type="ORF">BaRGS_00000342</name>
</gene>
<dbReference type="EMBL" id="JACVVK020000002">
    <property type="protein sequence ID" value="KAK7508103.1"/>
    <property type="molecule type" value="Genomic_DNA"/>
</dbReference>
<dbReference type="Proteomes" id="UP001519460">
    <property type="component" value="Unassembled WGS sequence"/>
</dbReference>
<sequence length="78" mass="8421">MVEHSRPATTVTQTSMVGYILLRSAIPTGVGFRSSDFCVAQPCGTRARSDESVPVAAETVSLHVIHTDILGRRRLRPG</sequence>
<protein>
    <submittedName>
        <fullName evidence="1">Uncharacterized protein</fullName>
    </submittedName>
</protein>
<name>A0ABD0M8G5_9CAEN</name>
<proteinExistence type="predicted"/>
<keyword evidence="2" id="KW-1185">Reference proteome</keyword>
<dbReference type="AlphaFoldDB" id="A0ABD0M8G5"/>
<evidence type="ECO:0000313" key="1">
    <source>
        <dbReference type="EMBL" id="KAK7508103.1"/>
    </source>
</evidence>
<organism evidence="1 2">
    <name type="scientific">Batillaria attramentaria</name>
    <dbReference type="NCBI Taxonomy" id="370345"/>
    <lineage>
        <taxon>Eukaryota</taxon>
        <taxon>Metazoa</taxon>
        <taxon>Spiralia</taxon>
        <taxon>Lophotrochozoa</taxon>
        <taxon>Mollusca</taxon>
        <taxon>Gastropoda</taxon>
        <taxon>Caenogastropoda</taxon>
        <taxon>Sorbeoconcha</taxon>
        <taxon>Cerithioidea</taxon>
        <taxon>Batillariidae</taxon>
        <taxon>Batillaria</taxon>
    </lineage>
</organism>
<comment type="caution">
    <text evidence="1">The sequence shown here is derived from an EMBL/GenBank/DDBJ whole genome shotgun (WGS) entry which is preliminary data.</text>
</comment>